<dbReference type="InterPro" id="IPR040072">
    <property type="entry name" value="Methyltransferase_A"/>
</dbReference>
<comment type="similarity">
    <text evidence="2 14">Belongs to the radical SAM superfamily. RlmN family.</text>
</comment>
<comment type="cofactor">
    <cofactor evidence="14">
        <name>[4Fe-4S] cluster</name>
        <dbReference type="ChEBI" id="CHEBI:49883"/>
    </cofactor>
    <text evidence="14">Binds 1 [4Fe-4S] cluster. The cluster is coordinated with 3 cysteines and an exchangeable S-adenosyl-L-methionine.</text>
</comment>
<dbReference type="GO" id="GO:0000049">
    <property type="term" value="F:tRNA binding"/>
    <property type="evidence" value="ECO:0007669"/>
    <property type="project" value="UniProtKB-UniRule"/>
</dbReference>
<dbReference type="Gene3D" id="1.10.150.530">
    <property type="match status" value="1"/>
</dbReference>
<feature type="active site" description="Proton acceptor" evidence="14">
    <location>
        <position position="89"/>
    </location>
</feature>
<feature type="active site" description="S-methylcysteine intermediate" evidence="14">
    <location>
        <position position="340"/>
    </location>
</feature>
<comment type="miscellaneous">
    <text evidence="14">Reaction proceeds by a ping-pong mechanism involving intermediate methylation of a conserved cysteine residue.</text>
</comment>
<dbReference type="EMBL" id="DQVE01000004">
    <property type="protein sequence ID" value="HIP97836.1"/>
    <property type="molecule type" value="Genomic_DNA"/>
</dbReference>
<proteinExistence type="inferred from homology"/>
<dbReference type="EC" id="2.1.1.192" evidence="14"/>
<evidence type="ECO:0000256" key="1">
    <source>
        <dbReference type="ARBA" id="ARBA00004496"/>
    </source>
</evidence>
<dbReference type="GO" id="GO:0046872">
    <property type="term" value="F:metal ion binding"/>
    <property type="evidence" value="ECO:0007669"/>
    <property type="project" value="UniProtKB-KW"/>
</dbReference>
<dbReference type="GO" id="GO:0070475">
    <property type="term" value="P:rRNA base methylation"/>
    <property type="evidence" value="ECO:0007669"/>
    <property type="project" value="UniProtKB-UniRule"/>
</dbReference>
<keyword evidence="4 14" id="KW-0963">Cytoplasm</keyword>
<accession>A0A9D0YN57</accession>
<feature type="binding site" evidence="14">
    <location>
        <position position="297"/>
    </location>
    <ligand>
        <name>S-adenosyl-L-methionine</name>
        <dbReference type="ChEBI" id="CHEBI:59789"/>
    </ligand>
</feature>
<dbReference type="Pfam" id="PF21016">
    <property type="entry name" value="RlmN_N"/>
    <property type="match status" value="1"/>
</dbReference>
<dbReference type="SFLD" id="SFLDS00029">
    <property type="entry name" value="Radical_SAM"/>
    <property type="match status" value="1"/>
</dbReference>
<keyword evidence="5 14" id="KW-0698">rRNA processing</keyword>
<sequence length="353" mass="41236">MELLIGKSLQELRNWATENNLERYRADQIYQWVYKKWEDNPWNMTNIPKDLRKWLSENAKFHTLERVEKVEAPDSAKYLFKTEDGHLVETVLIREKDHWTLCVSTQIGCNVGCKFCATAKDGLIRNLTTAEILDQLLWVQKDIKELPKPWNKVRNIVFMGMGEPLANYTNLKKAVEILIDQRGIDISKRRLTISSSGILYQLRKMAQDPLLRSVNLAISLNAPNREIREEIMPITQSNPFDELWKFLVNYPLPEGRKITLEYVLIKDINDSEKCAHQLARLVKPHRKRFKVNLIPFNPSPILPYERPEEERIFKFQKILLNHSIIATIRWSKGQKVLGACGQLRAKRKIPLIG</sequence>
<dbReference type="Gene3D" id="3.20.20.70">
    <property type="entry name" value="Aldolase class I"/>
    <property type="match status" value="1"/>
</dbReference>
<feature type="binding site" evidence="14">
    <location>
        <position position="113"/>
    </location>
    <ligand>
        <name>[4Fe-4S] cluster</name>
        <dbReference type="ChEBI" id="CHEBI:49883"/>
        <note>4Fe-4S-S-AdoMet</note>
    </ligand>
</feature>
<evidence type="ECO:0000256" key="8">
    <source>
        <dbReference type="ARBA" id="ARBA00022691"/>
    </source>
</evidence>
<dbReference type="PANTHER" id="PTHR30544:SF5">
    <property type="entry name" value="RADICAL SAM CORE DOMAIN-CONTAINING PROTEIN"/>
    <property type="match status" value="1"/>
</dbReference>
<dbReference type="SUPFAM" id="SSF102114">
    <property type="entry name" value="Radical SAM enzymes"/>
    <property type="match status" value="1"/>
</dbReference>
<dbReference type="InterPro" id="IPR058240">
    <property type="entry name" value="rSAM_sf"/>
</dbReference>
<evidence type="ECO:0000259" key="15">
    <source>
        <dbReference type="PROSITE" id="PS51918"/>
    </source>
</evidence>
<keyword evidence="3 14" id="KW-0004">4Fe-4S</keyword>
<dbReference type="Proteomes" id="UP000606463">
    <property type="component" value="Unassembled WGS sequence"/>
</dbReference>
<evidence type="ECO:0000256" key="9">
    <source>
        <dbReference type="ARBA" id="ARBA00022694"/>
    </source>
</evidence>
<dbReference type="InterPro" id="IPR048641">
    <property type="entry name" value="RlmN_N"/>
</dbReference>
<comment type="catalytic activity">
    <reaction evidence="14">
        <text>adenosine(37) in tRNA + 2 reduced [2Fe-2S]-[ferredoxin] + 2 S-adenosyl-L-methionine = 2-methyladenosine(37) in tRNA + 5'-deoxyadenosine + L-methionine + 2 oxidized [2Fe-2S]-[ferredoxin] + S-adenosyl-L-homocysteine</text>
        <dbReference type="Rhea" id="RHEA:43332"/>
        <dbReference type="Rhea" id="RHEA-COMP:10000"/>
        <dbReference type="Rhea" id="RHEA-COMP:10001"/>
        <dbReference type="Rhea" id="RHEA-COMP:10162"/>
        <dbReference type="Rhea" id="RHEA-COMP:10485"/>
        <dbReference type="ChEBI" id="CHEBI:17319"/>
        <dbReference type="ChEBI" id="CHEBI:33737"/>
        <dbReference type="ChEBI" id="CHEBI:33738"/>
        <dbReference type="ChEBI" id="CHEBI:57844"/>
        <dbReference type="ChEBI" id="CHEBI:57856"/>
        <dbReference type="ChEBI" id="CHEBI:59789"/>
        <dbReference type="ChEBI" id="CHEBI:74411"/>
        <dbReference type="ChEBI" id="CHEBI:74497"/>
        <dbReference type="EC" id="2.1.1.192"/>
    </reaction>
</comment>
<dbReference type="CDD" id="cd01335">
    <property type="entry name" value="Radical_SAM"/>
    <property type="match status" value="1"/>
</dbReference>
<dbReference type="SFLD" id="SFLDG01062">
    <property type="entry name" value="methyltransferase_(Class_A)"/>
    <property type="match status" value="1"/>
</dbReference>
<feature type="binding site" evidence="14">
    <location>
        <position position="116"/>
    </location>
    <ligand>
        <name>[4Fe-4S] cluster</name>
        <dbReference type="ChEBI" id="CHEBI:49883"/>
        <note>4Fe-4S-S-AdoMet</note>
    </ligand>
</feature>
<name>A0A9D0YN57_AQUAO</name>
<dbReference type="GO" id="GO:0070040">
    <property type="term" value="F:rRNA (adenine(2503)-C2-)-methyltransferase activity"/>
    <property type="evidence" value="ECO:0007669"/>
    <property type="project" value="UniProtKB-UniRule"/>
</dbReference>
<evidence type="ECO:0000256" key="5">
    <source>
        <dbReference type="ARBA" id="ARBA00022552"/>
    </source>
</evidence>
<dbReference type="InterPro" id="IPR004383">
    <property type="entry name" value="rRNA_lsu_MTrfase_RlmN/Cfr"/>
</dbReference>
<keyword evidence="11 14" id="KW-0408">Iron</keyword>
<dbReference type="GO" id="GO:0019843">
    <property type="term" value="F:rRNA binding"/>
    <property type="evidence" value="ECO:0007669"/>
    <property type="project" value="UniProtKB-UniRule"/>
</dbReference>
<dbReference type="PIRSF" id="PIRSF006004">
    <property type="entry name" value="CHP00048"/>
    <property type="match status" value="1"/>
</dbReference>
<keyword evidence="13 14" id="KW-1015">Disulfide bond</keyword>
<dbReference type="GO" id="GO:0005737">
    <property type="term" value="C:cytoplasm"/>
    <property type="evidence" value="ECO:0007669"/>
    <property type="project" value="UniProtKB-SubCell"/>
</dbReference>
<dbReference type="PANTHER" id="PTHR30544">
    <property type="entry name" value="23S RRNA METHYLTRANSFERASE"/>
    <property type="match status" value="1"/>
</dbReference>
<evidence type="ECO:0000256" key="2">
    <source>
        <dbReference type="ARBA" id="ARBA00007544"/>
    </source>
</evidence>
<comment type="function">
    <text evidence="14">Specifically methylates position 2 of adenine 2503 in 23S rRNA and position 2 of adenine 37 in tRNAs.</text>
</comment>
<keyword evidence="8 14" id="KW-0949">S-adenosyl-L-methionine</keyword>
<dbReference type="SFLD" id="SFLDF00275">
    <property type="entry name" value="adenosine_C2_methyltransferase"/>
    <property type="match status" value="1"/>
</dbReference>
<gene>
    <name evidence="14 16" type="primary">rlmN</name>
    <name evidence="16" type="ORF">EYH37_00485</name>
</gene>
<evidence type="ECO:0000256" key="6">
    <source>
        <dbReference type="ARBA" id="ARBA00022603"/>
    </source>
</evidence>
<comment type="catalytic activity">
    <reaction evidence="14">
        <text>adenosine(2503) in 23S rRNA + 2 reduced [2Fe-2S]-[ferredoxin] + 2 S-adenosyl-L-methionine = 2-methyladenosine(2503) in 23S rRNA + 5'-deoxyadenosine + L-methionine + 2 oxidized [2Fe-2S]-[ferredoxin] + S-adenosyl-L-homocysteine</text>
        <dbReference type="Rhea" id="RHEA:42916"/>
        <dbReference type="Rhea" id="RHEA-COMP:10000"/>
        <dbReference type="Rhea" id="RHEA-COMP:10001"/>
        <dbReference type="Rhea" id="RHEA-COMP:10152"/>
        <dbReference type="Rhea" id="RHEA-COMP:10282"/>
        <dbReference type="ChEBI" id="CHEBI:17319"/>
        <dbReference type="ChEBI" id="CHEBI:33737"/>
        <dbReference type="ChEBI" id="CHEBI:33738"/>
        <dbReference type="ChEBI" id="CHEBI:57844"/>
        <dbReference type="ChEBI" id="CHEBI:57856"/>
        <dbReference type="ChEBI" id="CHEBI:59789"/>
        <dbReference type="ChEBI" id="CHEBI:74411"/>
        <dbReference type="ChEBI" id="CHEBI:74497"/>
        <dbReference type="EC" id="2.1.1.192"/>
    </reaction>
</comment>
<evidence type="ECO:0000313" key="16">
    <source>
        <dbReference type="EMBL" id="HIP97836.1"/>
    </source>
</evidence>
<evidence type="ECO:0000256" key="10">
    <source>
        <dbReference type="ARBA" id="ARBA00022723"/>
    </source>
</evidence>
<feature type="domain" description="Radical SAM core" evidence="15">
    <location>
        <begin position="95"/>
        <end position="335"/>
    </location>
</feature>
<keyword evidence="10 14" id="KW-0479">Metal-binding</keyword>
<organism evidence="16 17">
    <name type="scientific">Aquifex aeolicus</name>
    <dbReference type="NCBI Taxonomy" id="63363"/>
    <lineage>
        <taxon>Bacteria</taxon>
        <taxon>Pseudomonadati</taxon>
        <taxon>Aquificota</taxon>
        <taxon>Aquificia</taxon>
        <taxon>Aquificales</taxon>
        <taxon>Aquificaceae</taxon>
        <taxon>Aquifex</taxon>
    </lineage>
</organism>
<comment type="subcellular location">
    <subcellularLocation>
        <location evidence="1 14">Cytoplasm</location>
    </subcellularLocation>
</comment>
<evidence type="ECO:0000256" key="14">
    <source>
        <dbReference type="HAMAP-Rule" id="MF_01849"/>
    </source>
</evidence>
<comment type="caution">
    <text evidence="14">Lacks conserved residue(s) required for the propagation of feature annotation.</text>
</comment>
<evidence type="ECO:0000256" key="3">
    <source>
        <dbReference type="ARBA" id="ARBA00022485"/>
    </source>
</evidence>
<feature type="binding site" evidence="14">
    <location>
        <position position="194"/>
    </location>
    <ligand>
        <name>S-adenosyl-L-methionine</name>
        <dbReference type="ChEBI" id="CHEBI:59789"/>
    </ligand>
</feature>
<dbReference type="Pfam" id="PF04055">
    <property type="entry name" value="Radical_SAM"/>
    <property type="match status" value="1"/>
</dbReference>
<evidence type="ECO:0000256" key="4">
    <source>
        <dbReference type="ARBA" id="ARBA00022490"/>
    </source>
</evidence>
<evidence type="ECO:0000256" key="7">
    <source>
        <dbReference type="ARBA" id="ARBA00022679"/>
    </source>
</evidence>
<dbReference type="PROSITE" id="PS51918">
    <property type="entry name" value="RADICAL_SAM"/>
    <property type="match status" value="1"/>
</dbReference>
<keyword evidence="7 14" id="KW-0808">Transferase</keyword>
<keyword evidence="9 14" id="KW-0819">tRNA processing</keyword>
<feature type="binding site" evidence="14">
    <location>
        <begin position="219"/>
        <end position="221"/>
    </location>
    <ligand>
        <name>S-adenosyl-L-methionine</name>
        <dbReference type="ChEBI" id="CHEBI:59789"/>
    </ligand>
</feature>
<feature type="binding site" evidence="14">
    <location>
        <begin position="162"/>
        <end position="163"/>
    </location>
    <ligand>
        <name>S-adenosyl-L-methionine</name>
        <dbReference type="ChEBI" id="CHEBI:59789"/>
    </ligand>
</feature>
<evidence type="ECO:0000313" key="17">
    <source>
        <dbReference type="Proteomes" id="UP000606463"/>
    </source>
</evidence>
<protein>
    <recommendedName>
        <fullName evidence="14">Probable dual-specificity RNA methyltransferase RlmN</fullName>
        <ecNumber evidence="14">2.1.1.192</ecNumber>
    </recommendedName>
    <alternativeName>
        <fullName evidence="14">23S rRNA (adenine(2503)-C(2))-methyltransferase</fullName>
    </alternativeName>
    <alternativeName>
        <fullName evidence="14">23S rRNA m2A2503 methyltransferase</fullName>
    </alternativeName>
    <alternativeName>
        <fullName evidence="14">Ribosomal RNA large subunit methyltransferase N</fullName>
    </alternativeName>
    <alternativeName>
        <fullName evidence="14">tRNA (adenine(37)-C(2))-methyltransferase</fullName>
    </alternativeName>
    <alternativeName>
        <fullName evidence="14">tRNA m2A37 methyltransferase</fullName>
    </alternativeName>
</protein>
<keyword evidence="6 14" id="KW-0489">Methyltransferase</keyword>
<dbReference type="InterPro" id="IPR027492">
    <property type="entry name" value="RNA_MTrfase_RlmN"/>
</dbReference>
<evidence type="ECO:0000256" key="11">
    <source>
        <dbReference type="ARBA" id="ARBA00023004"/>
    </source>
</evidence>
<dbReference type="InterPro" id="IPR013785">
    <property type="entry name" value="Aldolase_TIM"/>
</dbReference>
<dbReference type="AlphaFoldDB" id="A0A9D0YN57"/>
<dbReference type="FunFam" id="3.20.20.70:FF:000014">
    <property type="entry name" value="Probable dual-specificity RNA methyltransferase RlmN"/>
    <property type="match status" value="1"/>
</dbReference>
<keyword evidence="12 14" id="KW-0411">Iron-sulfur</keyword>
<evidence type="ECO:0000256" key="13">
    <source>
        <dbReference type="ARBA" id="ARBA00023157"/>
    </source>
</evidence>
<dbReference type="GO" id="GO:0030488">
    <property type="term" value="P:tRNA methylation"/>
    <property type="evidence" value="ECO:0007669"/>
    <property type="project" value="UniProtKB-UniRule"/>
</dbReference>
<dbReference type="GO" id="GO:0051539">
    <property type="term" value="F:4 iron, 4 sulfur cluster binding"/>
    <property type="evidence" value="ECO:0007669"/>
    <property type="project" value="UniProtKB-UniRule"/>
</dbReference>
<feature type="binding site" evidence="14">
    <location>
        <position position="109"/>
    </location>
    <ligand>
        <name>[4Fe-4S] cluster</name>
        <dbReference type="ChEBI" id="CHEBI:49883"/>
        <note>4Fe-4S-S-AdoMet</note>
    </ligand>
</feature>
<reference evidence="16" key="1">
    <citation type="journal article" date="2020" name="ISME J.">
        <title>Gammaproteobacteria mediating utilization of methyl-, sulfur- and petroleum organic compounds in deep ocean hydrothermal plumes.</title>
        <authorList>
            <person name="Zhou Z."/>
            <person name="Liu Y."/>
            <person name="Pan J."/>
            <person name="Cron B.R."/>
            <person name="Toner B.M."/>
            <person name="Anantharaman K."/>
            <person name="Breier J.A."/>
            <person name="Dick G.J."/>
            <person name="Li M."/>
        </authorList>
    </citation>
    <scope>NUCLEOTIDE SEQUENCE</scope>
    <source>
        <strain evidence="16">SZUA-1501</strain>
    </source>
</reference>
<comment type="caution">
    <text evidence="16">The sequence shown here is derived from an EMBL/GenBank/DDBJ whole genome shotgun (WGS) entry which is preliminary data.</text>
</comment>
<dbReference type="NCBIfam" id="TIGR00048">
    <property type="entry name" value="rRNA_mod_RlmN"/>
    <property type="match status" value="1"/>
</dbReference>
<dbReference type="InterPro" id="IPR007197">
    <property type="entry name" value="rSAM"/>
</dbReference>
<evidence type="ECO:0000256" key="12">
    <source>
        <dbReference type="ARBA" id="ARBA00023014"/>
    </source>
</evidence>
<dbReference type="GO" id="GO:0002935">
    <property type="term" value="F:tRNA (adenine(37)-C2)-methyltransferase activity"/>
    <property type="evidence" value="ECO:0007669"/>
    <property type="project" value="UniProtKB-UniRule"/>
</dbReference>
<dbReference type="HAMAP" id="MF_01849">
    <property type="entry name" value="RNA_methyltr_RlmN"/>
    <property type="match status" value="1"/>
</dbReference>